<sequence>MSSQQQQYKYKKPDVGARDKKLEGLNGQLKKIDGEIALLRKQIDENQTADSTQSERKKLQEETKKIIKTQADLKSRRNAIHEQIKQLDGHIKRKTSEINEKLGKKAKYSTPGEVKQRISEIEDQIASGELSLVQEKLLVKEMQALNKLNKDLVAIEPVKKSMDDDRAKIAELKEELNHLNPKEVSAKFEETQEKLNSLQSKAQGVYDKRQVLFNKRAALYKKRDEIYAQIRKIRSDFDNEFKSFKQKLEMERLKREEDQKLSKLLEEKDIAIGKVQEKLLHAKMPAFTYEIEAIENALLALDPTYEKPKKDIFGEEKKASAPQAVRRAENDDLVLVSKKKDDVFTNTAPSKSKKHKKKQQTNGDNASITEAADGKFSLQPTLIATLAELDVTVPISKEEVPATVEQLKSKHEDFLSKQDEQTEKNIALVEKELKELELDFSKKEEQIKKELEAKRTQDSEKKTEA</sequence>
<evidence type="ECO:0000256" key="2">
    <source>
        <dbReference type="SAM" id="MobiDB-lite"/>
    </source>
</evidence>
<dbReference type="GO" id="GO:0008298">
    <property type="term" value="P:intracellular mRNA localization"/>
    <property type="evidence" value="ECO:0007669"/>
    <property type="project" value="TreeGrafter"/>
</dbReference>
<keyword evidence="1" id="KW-0175">Coiled coil</keyword>
<name>A0A7G3ZBK8_9SACH</name>
<dbReference type="GO" id="GO:0042175">
    <property type="term" value="C:nuclear outer membrane-endoplasmic reticulum membrane network"/>
    <property type="evidence" value="ECO:0007669"/>
    <property type="project" value="TreeGrafter"/>
</dbReference>
<organism evidence="3 4">
    <name type="scientific">Torulaspora globosa</name>
    <dbReference type="NCBI Taxonomy" id="48254"/>
    <lineage>
        <taxon>Eukaryota</taxon>
        <taxon>Fungi</taxon>
        <taxon>Dikarya</taxon>
        <taxon>Ascomycota</taxon>
        <taxon>Saccharomycotina</taxon>
        <taxon>Saccharomycetes</taxon>
        <taxon>Saccharomycetales</taxon>
        <taxon>Saccharomycetaceae</taxon>
        <taxon>Torulaspora</taxon>
    </lineage>
</organism>
<evidence type="ECO:0008006" key="5">
    <source>
        <dbReference type="Google" id="ProtNLM"/>
    </source>
</evidence>
<feature type="region of interest" description="Disordered" evidence="2">
    <location>
        <begin position="1"/>
        <end position="22"/>
    </location>
</feature>
<proteinExistence type="predicted"/>
<evidence type="ECO:0000313" key="3">
    <source>
        <dbReference type="EMBL" id="QLL30894.1"/>
    </source>
</evidence>
<evidence type="ECO:0000256" key="1">
    <source>
        <dbReference type="SAM" id="Coils"/>
    </source>
</evidence>
<feature type="coiled-coil region" evidence="1">
    <location>
        <begin position="419"/>
        <end position="453"/>
    </location>
</feature>
<dbReference type="InterPro" id="IPR039604">
    <property type="entry name" value="Bfr1"/>
</dbReference>
<keyword evidence="4" id="KW-1185">Reference proteome</keyword>
<dbReference type="GO" id="GO:0005783">
    <property type="term" value="C:endoplasmic reticulum"/>
    <property type="evidence" value="ECO:0007669"/>
    <property type="project" value="TreeGrafter"/>
</dbReference>
<feature type="region of interest" description="Disordered" evidence="2">
    <location>
        <begin position="42"/>
        <end position="61"/>
    </location>
</feature>
<accession>A0A7G3ZBK8</accession>
<reference evidence="3 4" key="1">
    <citation type="submission" date="2020-06" db="EMBL/GenBank/DDBJ databases">
        <title>The yeast mating-type switching endonuclease HO is a domesticated member of an unorthodox homing genetic element family.</title>
        <authorList>
            <person name="Coughlan A.Y."/>
            <person name="Lombardi L."/>
            <person name="Braun-Galleani S."/>
            <person name="Martos A.R."/>
            <person name="Galeote V."/>
            <person name="Bigey F."/>
            <person name="Dequin S."/>
            <person name="Byrne K.P."/>
            <person name="Wolfe K.H."/>
        </authorList>
    </citation>
    <scope>NUCLEOTIDE SEQUENCE [LARGE SCALE GENOMIC DNA]</scope>
    <source>
        <strain evidence="3 4">CBS764</strain>
    </source>
</reference>
<gene>
    <name evidence="3" type="ORF">HG536_0A07090</name>
</gene>
<dbReference type="RefSeq" id="XP_037137569.1">
    <property type="nucleotide sequence ID" value="XM_037281674.1"/>
</dbReference>
<dbReference type="AlphaFoldDB" id="A0A7G3ZBK8"/>
<dbReference type="GeneID" id="59323991"/>
<dbReference type="KEGG" id="tgb:HG536_0A07090"/>
<dbReference type="Proteomes" id="UP000515788">
    <property type="component" value="Chromosome 1"/>
</dbReference>
<feature type="compositionally biased region" description="Basic and acidic residues" evidence="2">
    <location>
        <begin position="11"/>
        <end position="22"/>
    </location>
</feature>
<dbReference type="GO" id="GO:0003729">
    <property type="term" value="F:mRNA binding"/>
    <property type="evidence" value="ECO:0007669"/>
    <property type="project" value="TreeGrafter"/>
</dbReference>
<dbReference type="OrthoDB" id="2195113at2759"/>
<feature type="region of interest" description="Disordered" evidence="2">
    <location>
        <begin position="345"/>
        <end position="367"/>
    </location>
</feature>
<dbReference type="PANTHER" id="PTHR31027">
    <property type="entry name" value="NUCLEAR SEGREGATION PROTEIN BFR1"/>
    <property type="match status" value="1"/>
</dbReference>
<dbReference type="GO" id="GO:1990904">
    <property type="term" value="C:ribonucleoprotein complex"/>
    <property type="evidence" value="ECO:0007669"/>
    <property type="project" value="TreeGrafter"/>
</dbReference>
<protein>
    <recommendedName>
        <fullName evidence="5">Nuclear segregation protein BFR1</fullName>
    </recommendedName>
</protein>
<dbReference type="EMBL" id="CP059246">
    <property type="protein sequence ID" value="QLL30894.1"/>
    <property type="molecule type" value="Genomic_DNA"/>
</dbReference>
<dbReference type="PANTHER" id="PTHR31027:SF2">
    <property type="entry name" value="LEBERCILIN DOMAIN-CONTAINING PROTEIN"/>
    <property type="match status" value="1"/>
</dbReference>
<evidence type="ECO:0000313" key="4">
    <source>
        <dbReference type="Proteomes" id="UP000515788"/>
    </source>
</evidence>